<protein>
    <submittedName>
        <fullName evidence="3">EAL domain-containing protein</fullName>
    </submittedName>
</protein>
<dbReference type="Pfam" id="PF00563">
    <property type="entry name" value="EAL"/>
    <property type="match status" value="1"/>
</dbReference>
<dbReference type="InterPro" id="IPR029787">
    <property type="entry name" value="Nucleotide_cyclase"/>
</dbReference>
<dbReference type="Proteomes" id="UP000628463">
    <property type="component" value="Unassembled WGS sequence"/>
</dbReference>
<dbReference type="SMART" id="SM00052">
    <property type="entry name" value="EAL"/>
    <property type="match status" value="1"/>
</dbReference>
<dbReference type="RefSeq" id="WP_186835831.1">
    <property type="nucleotide sequence ID" value="NZ_JACOPD010000001.1"/>
</dbReference>
<organism evidence="3 4">
    <name type="scientific">Lachnospira hominis</name>
    <name type="common">ex Liu et al. 2021</name>
    <dbReference type="NCBI Taxonomy" id="2763051"/>
    <lineage>
        <taxon>Bacteria</taxon>
        <taxon>Bacillati</taxon>
        <taxon>Bacillota</taxon>
        <taxon>Clostridia</taxon>
        <taxon>Lachnospirales</taxon>
        <taxon>Lachnospiraceae</taxon>
        <taxon>Lachnospira</taxon>
    </lineage>
</organism>
<dbReference type="Gene3D" id="3.20.20.450">
    <property type="entry name" value="EAL domain"/>
    <property type="match status" value="1"/>
</dbReference>
<dbReference type="CDD" id="cd01948">
    <property type="entry name" value="EAL"/>
    <property type="match status" value="1"/>
</dbReference>
<dbReference type="PANTHER" id="PTHR44757">
    <property type="entry name" value="DIGUANYLATE CYCLASE DGCP"/>
    <property type="match status" value="1"/>
</dbReference>
<dbReference type="PANTHER" id="PTHR44757:SF2">
    <property type="entry name" value="BIOFILM ARCHITECTURE MAINTENANCE PROTEIN MBAA"/>
    <property type="match status" value="1"/>
</dbReference>
<dbReference type="SUPFAM" id="SSF55073">
    <property type="entry name" value="Nucleotide cyclase"/>
    <property type="match status" value="1"/>
</dbReference>
<dbReference type="Gene3D" id="3.30.450.20">
    <property type="entry name" value="PAS domain"/>
    <property type="match status" value="1"/>
</dbReference>
<sequence>MKDEVMTNIVSLLESDETFAEIVEKILREAERYLCTSHAAVLQVSTDGKLINTVISYAGEGELPLKINNIPKSKFLIGSDELKCCATGRCSEEEKYALEAFGVRSSVVVPIFINDSCAMYFAVFDVRNELCFDKVRMQFIRDVSRIIQSIAQKKVTNNSLLSSYEVLRDILSSIGSGIMVFDKHGDEIYFENDVARKTDEVRRTIQKCVKERVIRQDNAKKPENDEETETERPIEHYDPESGLWFEIKFSDLTWIDGSAVIVCTAVDITQKKKNQQKIEYQANNDFLTGLYNRMKCELDLRNIIRDAVCSNQKGALMFIDLDDFKHINDGLGHQYGDLLLQQIAAGLQGIPGLRGHCYRMGGDEFVVIVKPEQFIGISKIIKNVVALFNRPWYLRGTEYFCTMSMGVATFPDNSDDVHEIVKMADMAMYDAKRSGKNRYNFYDGSKNHNTVQRLDIENNMRQAVASQIHEFVVFYQPVVDTVTKKCMSCEALVRWDSKALGFMGPGDFIPLAEYLGLITDIGDYVLEEACRQCKIWNDKGYKDFHINVNLSVVQLLQQNVVENVGRILSRTGVNPRNIVLEITESFAINDMERVLKIISGLKALGPRIALDDFGTGYSSLNYIKQLPLNIIKVDKTFIDDIVEDEYAQAFVKLIVDLSKTIGTQIVVEGIEDIEQYNLLKKIGVNYIQGYYFGKPVPANQFEFEYLGKVLNDNK</sequence>
<evidence type="ECO:0000313" key="4">
    <source>
        <dbReference type="Proteomes" id="UP000628463"/>
    </source>
</evidence>
<evidence type="ECO:0000259" key="2">
    <source>
        <dbReference type="PROSITE" id="PS50887"/>
    </source>
</evidence>
<feature type="domain" description="GGDEF" evidence="2">
    <location>
        <begin position="312"/>
        <end position="444"/>
    </location>
</feature>
<dbReference type="InterPro" id="IPR001633">
    <property type="entry name" value="EAL_dom"/>
</dbReference>
<dbReference type="CDD" id="cd01949">
    <property type="entry name" value="GGDEF"/>
    <property type="match status" value="1"/>
</dbReference>
<dbReference type="Pfam" id="PF00990">
    <property type="entry name" value="GGDEF"/>
    <property type="match status" value="1"/>
</dbReference>
<dbReference type="SUPFAM" id="SSF55781">
    <property type="entry name" value="GAF domain-like"/>
    <property type="match status" value="1"/>
</dbReference>
<dbReference type="NCBIfam" id="TIGR00254">
    <property type="entry name" value="GGDEF"/>
    <property type="match status" value="1"/>
</dbReference>
<comment type="caution">
    <text evidence="3">The sequence shown here is derived from an EMBL/GenBank/DDBJ whole genome shotgun (WGS) entry which is preliminary data.</text>
</comment>
<dbReference type="InterPro" id="IPR052155">
    <property type="entry name" value="Biofilm_reg_signaling"/>
</dbReference>
<dbReference type="InterPro" id="IPR035919">
    <property type="entry name" value="EAL_sf"/>
</dbReference>
<dbReference type="InterPro" id="IPR043128">
    <property type="entry name" value="Rev_trsase/Diguanyl_cyclase"/>
</dbReference>
<gene>
    <name evidence="3" type="ORF">H8S01_00695</name>
</gene>
<dbReference type="InterPro" id="IPR000160">
    <property type="entry name" value="GGDEF_dom"/>
</dbReference>
<dbReference type="PROSITE" id="PS50883">
    <property type="entry name" value="EAL"/>
    <property type="match status" value="1"/>
</dbReference>
<evidence type="ECO:0000259" key="1">
    <source>
        <dbReference type="PROSITE" id="PS50883"/>
    </source>
</evidence>
<dbReference type="EMBL" id="JACOPD010000001">
    <property type="protein sequence ID" value="MBC5679483.1"/>
    <property type="molecule type" value="Genomic_DNA"/>
</dbReference>
<dbReference type="SUPFAM" id="SSF141868">
    <property type="entry name" value="EAL domain-like"/>
    <property type="match status" value="1"/>
</dbReference>
<keyword evidence="4" id="KW-1185">Reference proteome</keyword>
<reference evidence="3 4" key="1">
    <citation type="submission" date="2020-08" db="EMBL/GenBank/DDBJ databases">
        <title>Genome public.</title>
        <authorList>
            <person name="Liu C."/>
            <person name="Sun Q."/>
        </authorList>
    </citation>
    <scope>NUCLEOTIDE SEQUENCE [LARGE SCALE GENOMIC DNA]</scope>
    <source>
        <strain evidence="3 4">NSJ-43</strain>
    </source>
</reference>
<evidence type="ECO:0000313" key="3">
    <source>
        <dbReference type="EMBL" id="MBC5679483.1"/>
    </source>
</evidence>
<accession>A0ABR7FW89</accession>
<feature type="domain" description="EAL" evidence="1">
    <location>
        <begin position="453"/>
        <end position="709"/>
    </location>
</feature>
<proteinExistence type="predicted"/>
<name>A0ABR7FW89_9FIRM</name>
<dbReference type="PROSITE" id="PS50887">
    <property type="entry name" value="GGDEF"/>
    <property type="match status" value="1"/>
</dbReference>
<dbReference type="SMART" id="SM00267">
    <property type="entry name" value="GGDEF"/>
    <property type="match status" value="1"/>
</dbReference>
<dbReference type="Gene3D" id="3.30.70.270">
    <property type="match status" value="1"/>
</dbReference>